<protein>
    <submittedName>
        <fullName evidence="2">Rhodanese-like domain protein</fullName>
    </submittedName>
</protein>
<dbReference type="PROSITE" id="PS50206">
    <property type="entry name" value="RHODANESE_3"/>
    <property type="match status" value="1"/>
</dbReference>
<dbReference type="Pfam" id="PF00581">
    <property type="entry name" value="Rhodanese"/>
    <property type="match status" value="1"/>
</dbReference>
<comment type="caution">
    <text evidence="2">The sequence shown here is derived from an EMBL/GenBank/DDBJ whole genome shotgun (WGS) entry which is preliminary data.</text>
</comment>
<dbReference type="Proteomes" id="UP000019364">
    <property type="component" value="Unassembled WGS sequence"/>
</dbReference>
<gene>
    <name evidence="2" type="ORF">JCM16418_1738</name>
</gene>
<evidence type="ECO:0000313" key="3">
    <source>
        <dbReference type="Proteomes" id="UP000019364"/>
    </source>
</evidence>
<dbReference type="Pfam" id="PF01206">
    <property type="entry name" value="TusA"/>
    <property type="match status" value="1"/>
</dbReference>
<dbReference type="PANTHER" id="PTHR43031:SF1">
    <property type="entry name" value="PYRIDINE NUCLEOTIDE-DISULPHIDE OXIDOREDUCTASE"/>
    <property type="match status" value="1"/>
</dbReference>
<dbReference type="PANTHER" id="PTHR43031">
    <property type="entry name" value="FAD-DEPENDENT OXIDOREDUCTASE"/>
    <property type="match status" value="1"/>
</dbReference>
<dbReference type="InterPro" id="IPR001455">
    <property type="entry name" value="TusA-like"/>
</dbReference>
<sequence>MPIVRTKKAIGTLAAGQVLELQATDKGSLADIKAWANSTGHQYLGSVEDEENNDKLYKHYIRKSEDLDVKEEAIFPHTIQNSKLELQLNDSTHLNIIDVREPAEYVFGHIPGSKSIPLAELEDRVQELDKEQELFIVCRTGHRSNTAANLLTEKGFINIKNVVPGMSEWTGTVNKNE</sequence>
<dbReference type="AlphaFoldDB" id="W7Y9L3"/>
<dbReference type="CDD" id="cd00158">
    <property type="entry name" value="RHOD"/>
    <property type="match status" value="1"/>
</dbReference>
<dbReference type="eggNOG" id="COG0607">
    <property type="taxonomic scope" value="Bacteria"/>
</dbReference>
<dbReference type="EMBL" id="BAVZ01000004">
    <property type="protein sequence ID" value="GAF07710.1"/>
    <property type="molecule type" value="Genomic_DNA"/>
</dbReference>
<dbReference type="InterPro" id="IPR050229">
    <property type="entry name" value="GlpE_sulfurtransferase"/>
</dbReference>
<dbReference type="STRING" id="1236976.JCM16418_1738"/>
<name>W7Y9L3_9BACL</name>
<dbReference type="CDD" id="cd00291">
    <property type="entry name" value="SirA_YedF_YeeD"/>
    <property type="match status" value="1"/>
</dbReference>
<dbReference type="eggNOG" id="COG0425">
    <property type="taxonomic scope" value="Bacteria"/>
</dbReference>
<dbReference type="InterPro" id="IPR036873">
    <property type="entry name" value="Rhodanese-like_dom_sf"/>
</dbReference>
<dbReference type="InterPro" id="IPR001763">
    <property type="entry name" value="Rhodanese-like_dom"/>
</dbReference>
<dbReference type="SUPFAM" id="SSF64307">
    <property type="entry name" value="SirA-like"/>
    <property type="match status" value="1"/>
</dbReference>
<keyword evidence="3" id="KW-1185">Reference proteome</keyword>
<dbReference type="SMART" id="SM00450">
    <property type="entry name" value="RHOD"/>
    <property type="match status" value="1"/>
</dbReference>
<reference evidence="2 3" key="1">
    <citation type="journal article" date="2014" name="Genome Announc.">
        <title>Draft Genome Sequence of Paenibacillus pini JCM 16418T, Isolated from the Rhizosphere of Pine Tree.</title>
        <authorList>
            <person name="Yuki M."/>
            <person name="Oshima K."/>
            <person name="Suda W."/>
            <person name="Oshida Y."/>
            <person name="Kitamura K."/>
            <person name="Iida Y."/>
            <person name="Hattori M."/>
            <person name="Ohkuma M."/>
        </authorList>
    </citation>
    <scope>NUCLEOTIDE SEQUENCE [LARGE SCALE GENOMIC DNA]</scope>
    <source>
        <strain evidence="2 3">JCM 16418</strain>
    </source>
</reference>
<dbReference type="SUPFAM" id="SSF52821">
    <property type="entry name" value="Rhodanese/Cell cycle control phosphatase"/>
    <property type="match status" value="1"/>
</dbReference>
<evidence type="ECO:0000259" key="1">
    <source>
        <dbReference type="PROSITE" id="PS50206"/>
    </source>
</evidence>
<feature type="domain" description="Rhodanese" evidence="1">
    <location>
        <begin position="90"/>
        <end position="175"/>
    </location>
</feature>
<evidence type="ECO:0000313" key="2">
    <source>
        <dbReference type="EMBL" id="GAF07710.1"/>
    </source>
</evidence>
<dbReference type="InterPro" id="IPR036868">
    <property type="entry name" value="TusA-like_sf"/>
</dbReference>
<dbReference type="Gene3D" id="3.40.250.10">
    <property type="entry name" value="Rhodanese-like domain"/>
    <property type="match status" value="1"/>
</dbReference>
<organism evidence="2 3">
    <name type="scientific">Paenibacillus pini JCM 16418</name>
    <dbReference type="NCBI Taxonomy" id="1236976"/>
    <lineage>
        <taxon>Bacteria</taxon>
        <taxon>Bacillati</taxon>
        <taxon>Bacillota</taxon>
        <taxon>Bacilli</taxon>
        <taxon>Bacillales</taxon>
        <taxon>Paenibacillaceae</taxon>
        <taxon>Paenibacillus</taxon>
    </lineage>
</organism>
<accession>W7Y9L3</accession>
<proteinExistence type="predicted"/>
<dbReference type="Gene3D" id="3.30.110.40">
    <property type="entry name" value="TusA-like domain"/>
    <property type="match status" value="1"/>
</dbReference>